<reference evidence="11" key="2">
    <citation type="submission" date="2025-09" db="UniProtKB">
        <authorList>
            <consortium name="Ensembl"/>
        </authorList>
    </citation>
    <scope>IDENTIFICATION</scope>
</reference>
<keyword evidence="5" id="KW-0029">Amino-acid transport</keyword>
<dbReference type="PANTHER" id="PTHR11785">
    <property type="entry name" value="AMINO ACID TRANSPORTER"/>
    <property type="match status" value="1"/>
</dbReference>
<organism evidence="11 12">
    <name type="scientific">Cyprinus carpio</name>
    <name type="common">Common carp</name>
    <dbReference type="NCBI Taxonomy" id="7962"/>
    <lineage>
        <taxon>Eukaryota</taxon>
        <taxon>Metazoa</taxon>
        <taxon>Chordata</taxon>
        <taxon>Craniata</taxon>
        <taxon>Vertebrata</taxon>
        <taxon>Euteleostomi</taxon>
        <taxon>Actinopterygii</taxon>
        <taxon>Neopterygii</taxon>
        <taxon>Teleostei</taxon>
        <taxon>Ostariophysi</taxon>
        <taxon>Cypriniformes</taxon>
        <taxon>Cyprinidae</taxon>
        <taxon>Cyprininae</taxon>
        <taxon>Cyprinus</taxon>
    </lineage>
</organism>
<keyword evidence="7 10" id="KW-0472">Membrane</keyword>
<feature type="transmembrane region" description="Helical" evidence="10">
    <location>
        <begin position="38"/>
        <end position="58"/>
    </location>
</feature>
<dbReference type="InterPro" id="IPR050598">
    <property type="entry name" value="AminoAcid_Transporter"/>
</dbReference>
<evidence type="ECO:0000256" key="6">
    <source>
        <dbReference type="ARBA" id="ARBA00022989"/>
    </source>
</evidence>
<dbReference type="GO" id="GO:0015179">
    <property type="term" value="F:L-amino acid transmembrane transporter activity"/>
    <property type="evidence" value="ECO:0007669"/>
    <property type="project" value="TreeGrafter"/>
</dbReference>
<dbReference type="GO" id="GO:0005886">
    <property type="term" value="C:plasma membrane"/>
    <property type="evidence" value="ECO:0007669"/>
    <property type="project" value="UniProtKB-SubCell"/>
</dbReference>
<comment type="subcellular location">
    <subcellularLocation>
        <location evidence="1">Cell membrane</location>
        <topology evidence="1">Multi-pass membrane protein</topology>
    </subcellularLocation>
</comment>
<feature type="transmembrane region" description="Helical" evidence="10">
    <location>
        <begin position="193"/>
        <end position="215"/>
    </location>
</feature>
<evidence type="ECO:0000313" key="11">
    <source>
        <dbReference type="Ensembl" id="ENSCCRP00010023791.1"/>
    </source>
</evidence>
<evidence type="ECO:0000313" key="12">
    <source>
        <dbReference type="Proteomes" id="UP000694427"/>
    </source>
</evidence>
<dbReference type="GO" id="GO:0015175">
    <property type="term" value="F:neutral L-amino acid transmembrane transporter activity"/>
    <property type="evidence" value="ECO:0007669"/>
    <property type="project" value="TreeGrafter"/>
</dbReference>
<evidence type="ECO:0000256" key="10">
    <source>
        <dbReference type="SAM" id="Phobius"/>
    </source>
</evidence>
<evidence type="ECO:0000256" key="5">
    <source>
        <dbReference type="ARBA" id="ARBA00022970"/>
    </source>
</evidence>
<keyword evidence="4 10" id="KW-0812">Transmembrane</keyword>
<keyword evidence="12" id="KW-1185">Reference proteome</keyword>
<feature type="transmembrane region" description="Helical" evidence="10">
    <location>
        <begin position="308"/>
        <end position="328"/>
    </location>
</feature>
<evidence type="ECO:0000256" key="1">
    <source>
        <dbReference type="ARBA" id="ARBA00004651"/>
    </source>
</evidence>
<evidence type="ECO:0000256" key="4">
    <source>
        <dbReference type="ARBA" id="ARBA00022692"/>
    </source>
</evidence>
<feature type="transmembrane region" description="Helical" evidence="10">
    <location>
        <begin position="267"/>
        <end position="288"/>
    </location>
</feature>
<keyword evidence="2" id="KW-0813">Transport</keyword>
<feature type="compositionally biased region" description="Basic and acidic residues" evidence="9">
    <location>
        <begin position="471"/>
        <end position="484"/>
    </location>
</feature>
<dbReference type="Gene3D" id="1.20.1740.10">
    <property type="entry name" value="Amino acid/polyamine transporter I"/>
    <property type="match status" value="1"/>
</dbReference>
<feature type="transmembrane region" description="Helical" evidence="10">
    <location>
        <begin position="117"/>
        <end position="141"/>
    </location>
</feature>
<feature type="transmembrane region" description="Helical" evidence="10">
    <location>
        <begin position="161"/>
        <end position="181"/>
    </location>
</feature>
<evidence type="ECO:0000256" key="9">
    <source>
        <dbReference type="SAM" id="MobiDB-lite"/>
    </source>
</evidence>
<dbReference type="FunFam" id="1.20.1740.10:FF:000008">
    <property type="entry name" value="large neutral amino acids transporter small subunit 2"/>
    <property type="match status" value="1"/>
</dbReference>
<keyword evidence="3" id="KW-1003">Cell membrane</keyword>
<evidence type="ECO:0000256" key="7">
    <source>
        <dbReference type="ARBA" id="ARBA00023136"/>
    </source>
</evidence>
<dbReference type="AlphaFoldDB" id="A0A8C1IXS9"/>
<protein>
    <submittedName>
        <fullName evidence="11">Solute carrier family 7 member 8a</fullName>
    </submittedName>
</protein>
<dbReference type="PANTHER" id="PTHR11785:SF113">
    <property type="entry name" value="LARGE NEUTRAL AMINO ACIDS TRANSPORTER SMALL SUBUNIT 2"/>
    <property type="match status" value="1"/>
</dbReference>
<name>A0A8C1IXS9_CYPCA</name>
<evidence type="ECO:0000256" key="8">
    <source>
        <dbReference type="ARBA" id="ARBA00023157"/>
    </source>
</evidence>
<keyword evidence="6 10" id="KW-1133">Transmembrane helix</keyword>
<gene>
    <name evidence="11" type="primary">LOC109060068</name>
</gene>
<feature type="transmembrane region" description="Helical" evidence="10">
    <location>
        <begin position="227"/>
        <end position="246"/>
    </location>
</feature>
<keyword evidence="8" id="KW-1015">Disulfide bond</keyword>
<dbReference type="Ensembl" id="ENSCCRT00010026096.1">
    <property type="protein sequence ID" value="ENSCCRP00010023791.1"/>
    <property type="gene ID" value="ENSCCRG00010010132.1"/>
</dbReference>
<sequence length="502" mass="54778">MTDGPRQRGSAVPSTSEDAAADTGKAAGQSSVALKKEIGLVSACGIIVGNIIGSGIFVSPKGVLENASSVGLALIVWIITGIITAIGALCYAELGVTIPKSGGDYSYVKDIFGGLAGFLRLWIAVLVIYPTNQAVIALTFSNYVLQPLFPTCFPPENGLRLLAAICLLLLTWVNCASVRWATRVQDVFTAGKLLALILIIIMGIVQICKGEYYWLEPANAFEPFQDYDVGLIALAFLQGSFAYGGWNFLNYVTEELVDPYVNLPRAIFISIPLVTFVYVFANIAYVTAMSPQELLASNAVAVTFGEKLLGVMSWIMPISVALSTFGGVNGSLFTSSRLFFAGAREGHLPSLLAMIHVKRCTPIPALLFTCISTLLMLCTSDMYTLINYVGFINYLFYGVTVAGQIVLRVKQPDMHRPIKLKKYEIFPSDFPVYFLAVYWDNKPQCINTFVGKMTYLGQKFCVVVYPMEDEKKNEESGEEIELKEQSVPLSAEDEQTPKSADC</sequence>
<proteinExistence type="predicted"/>
<dbReference type="Proteomes" id="UP000694427">
    <property type="component" value="Unplaced"/>
</dbReference>
<feature type="region of interest" description="Disordered" evidence="9">
    <location>
        <begin position="471"/>
        <end position="502"/>
    </location>
</feature>
<dbReference type="InterPro" id="IPR002293">
    <property type="entry name" value="AA/rel_permease1"/>
</dbReference>
<dbReference type="Pfam" id="PF13520">
    <property type="entry name" value="AA_permease_2"/>
    <property type="match status" value="1"/>
</dbReference>
<feature type="transmembrane region" description="Helical" evidence="10">
    <location>
        <begin position="70"/>
        <end position="96"/>
    </location>
</feature>
<evidence type="ECO:0000256" key="2">
    <source>
        <dbReference type="ARBA" id="ARBA00022448"/>
    </source>
</evidence>
<feature type="transmembrane region" description="Helical" evidence="10">
    <location>
        <begin position="391"/>
        <end position="409"/>
    </location>
</feature>
<feature type="region of interest" description="Disordered" evidence="9">
    <location>
        <begin position="1"/>
        <end position="23"/>
    </location>
</feature>
<accession>A0A8C1IXS9</accession>
<evidence type="ECO:0000256" key="3">
    <source>
        <dbReference type="ARBA" id="ARBA00022475"/>
    </source>
</evidence>
<reference evidence="11" key="1">
    <citation type="submission" date="2025-08" db="UniProtKB">
        <authorList>
            <consortium name="Ensembl"/>
        </authorList>
    </citation>
    <scope>IDENTIFICATION</scope>
</reference>
<dbReference type="PIRSF" id="PIRSF006060">
    <property type="entry name" value="AA_transporter"/>
    <property type="match status" value="1"/>
</dbReference>